<comment type="caution">
    <text evidence="1">The sequence shown here is derived from an EMBL/GenBank/DDBJ whole genome shotgun (WGS) entry which is preliminary data.</text>
</comment>
<reference evidence="1 2" key="1">
    <citation type="submission" date="2018-08" db="EMBL/GenBank/DDBJ databases">
        <title>A genome reference for cultivated species of the human gut microbiota.</title>
        <authorList>
            <person name="Zou Y."/>
            <person name="Xue W."/>
            <person name="Luo G."/>
        </authorList>
    </citation>
    <scope>NUCLEOTIDE SEQUENCE [LARGE SCALE GENOMIC DNA]</scope>
    <source>
        <strain evidence="1 2">AF18-12LB</strain>
    </source>
</reference>
<dbReference type="AlphaFoldDB" id="A0A3R6ANL3"/>
<accession>A0A3R6ANL3</accession>
<protein>
    <submittedName>
        <fullName evidence="1">Uncharacterized protein</fullName>
    </submittedName>
</protein>
<name>A0A3R6ANL3_9FIRM</name>
<evidence type="ECO:0000313" key="1">
    <source>
        <dbReference type="EMBL" id="RGT91188.1"/>
    </source>
</evidence>
<gene>
    <name evidence="1" type="ORF">DWX03_04675</name>
</gene>
<dbReference type="EMBL" id="QRXJ01000005">
    <property type="protein sequence ID" value="RGT91188.1"/>
    <property type="molecule type" value="Genomic_DNA"/>
</dbReference>
<keyword evidence="2" id="KW-1185">Reference proteome</keyword>
<proteinExistence type="predicted"/>
<evidence type="ECO:0000313" key="2">
    <source>
        <dbReference type="Proteomes" id="UP000283360"/>
    </source>
</evidence>
<sequence length="62" mass="7580">MNGKFEEEKQFCRNRLNVNYNPEAPKLEMWLKYLKDLVEEEDIPTIQEYLGYLLICRATFYK</sequence>
<organism evidence="1 2">
    <name type="scientific">Coprococcus comes</name>
    <dbReference type="NCBI Taxonomy" id="410072"/>
    <lineage>
        <taxon>Bacteria</taxon>
        <taxon>Bacillati</taxon>
        <taxon>Bacillota</taxon>
        <taxon>Clostridia</taxon>
        <taxon>Lachnospirales</taxon>
        <taxon>Lachnospiraceae</taxon>
        <taxon>Coprococcus</taxon>
    </lineage>
</organism>
<dbReference type="Proteomes" id="UP000283360">
    <property type="component" value="Unassembled WGS sequence"/>
</dbReference>